<dbReference type="Proteomes" id="UP000276133">
    <property type="component" value="Unassembled WGS sequence"/>
</dbReference>
<sequence>MSKSLVKKALELCEDSNGISKNKNDLKRIKNKNEAYRTRGKVSKSLVEKCNEQKNKKKALLTNNLSYLNKISKPVVKYDLIESVLNKKSKPKEHTKKVEESVFTEEDFKNFEKSYF</sequence>
<protein>
    <submittedName>
        <fullName evidence="1">Active regulator of SIRT1</fullName>
    </submittedName>
</protein>
<dbReference type="EMBL" id="REGN01008785">
    <property type="protein sequence ID" value="RNA02683.1"/>
    <property type="molecule type" value="Genomic_DNA"/>
</dbReference>
<dbReference type="OrthoDB" id="6493910at2759"/>
<dbReference type="AlphaFoldDB" id="A0A3M7PUK0"/>
<dbReference type="Pfam" id="PF15684">
    <property type="entry name" value="AROS"/>
    <property type="match status" value="1"/>
</dbReference>
<organism evidence="1 2">
    <name type="scientific">Brachionus plicatilis</name>
    <name type="common">Marine rotifer</name>
    <name type="synonym">Brachionus muelleri</name>
    <dbReference type="NCBI Taxonomy" id="10195"/>
    <lineage>
        <taxon>Eukaryota</taxon>
        <taxon>Metazoa</taxon>
        <taxon>Spiralia</taxon>
        <taxon>Gnathifera</taxon>
        <taxon>Rotifera</taxon>
        <taxon>Eurotatoria</taxon>
        <taxon>Monogononta</taxon>
        <taxon>Pseudotrocha</taxon>
        <taxon>Ploima</taxon>
        <taxon>Brachionidae</taxon>
        <taxon>Brachionus</taxon>
    </lineage>
</organism>
<name>A0A3M7PUK0_BRAPC</name>
<evidence type="ECO:0000313" key="2">
    <source>
        <dbReference type="Proteomes" id="UP000276133"/>
    </source>
</evidence>
<comment type="caution">
    <text evidence="1">The sequence shown here is derived from an EMBL/GenBank/DDBJ whole genome shotgun (WGS) entry which is preliminary data.</text>
</comment>
<reference evidence="1 2" key="1">
    <citation type="journal article" date="2018" name="Sci. Rep.">
        <title>Genomic signatures of local adaptation to the degree of environmental predictability in rotifers.</title>
        <authorList>
            <person name="Franch-Gras L."/>
            <person name="Hahn C."/>
            <person name="Garcia-Roger E.M."/>
            <person name="Carmona M.J."/>
            <person name="Serra M."/>
            <person name="Gomez A."/>
        </authorList>
    </citation>
    <scope>NUCLEOTIDE SEQUENCE [LARGE SCALE GENOMIC DNA]</scope>
    <source>
        <strain evidence="1">HYR1</strain>
    </source>
</reference>
<dbReference type="InterPro" id="IPR023262">
    <property type="entry name" value="AROS"/>
</dbReference>
<accession>A0A3M7PUK0</accession>
<gene>
    <name evidence="1" type="ORF">BpHYR1_033827</name>
</gene>
<keyword evidence="2" id="KW-1185">Reference proteome</keyword>
<proteinExistence type="predicted"/>
<evidence type="ECO:0000313" key="1">
    <source>
        <dbReference type="EMBL" id="RNA02683.1"/>
    </source>
</evidence>